<dbReference type="KEGG" id="mcos:GM418_09030"/>
<dbReference type="AlphaFoldDB" id="A0A6I6JUE7"/>
<gene>
    <name evidence="1" type="ORF">GM418_09030</name>
</gene>
<dbReference type="EMBL" id="CP046401">
    <property type="protein sequence ID" value="QGY43797.1"/>
    <property type="molecule type" value="Genomic_DNA"/>
</dbReference>
<name>A0A6I6JUE7_9BACT</name>
<dbReference type="Proteomes" id="UP000428260">
    <property type="component" value="Chromosome"/>
</dbReference>
<evidence type="ECO:0000313" key="1">
    <source>
        <dbReference type="EMBL" id="QGY43797.1"/>
    </source>
</evidence>
<dbReference type="RefSeq" id="WP_158865284.1">
    <property type="nucleotide sequence ID" value="NZ_CP046401.1"/>
</dbReference>
<keyword evidence="2" id="KW-1185">Reference proteome</keyword>
<reference evidence="1 2" key="1">
    <citation type="submission" date="2019-11" db="EMBL/GenBank/DDBJ databases">
        <authorList>
            <person name="Zheng R.K."/>
            <person name="Sun C.M."/>
        </authorList>
    </citation>
    <scope>NUCLEOTIDE SEQUENCE [LARGE SCALE GENOMIC DNA]</scope>
    <source>
        <strain evidence="1 2">WC007</strain>
    </source>
</reference>
<proteinExistence type="predicted"/>
<sequence length="154" mass="17751">MKYSKNYFLIMLIPLLFTFCSKSDDEFGEHGSITIEFGSVCGWCVGEEKIIVSSVKTDYYKNIPCGENKGTINKTDAITSDEWEEIFSSFDYNDFLELEYDECNVCADGCDEFIIIIKNESSHEIRYTPSKEIEGLEELRQLLNNKLEELKNSD</sequence>
<protein>
    <submittedName>
        <fullName evidence="1">Uncharacterized protein</fullName>
    </submittedName>
</protein>
<accession>A0A6I6JUE7</accession>
<organism evidence="1 2">
    <name type="scientific">Maribellus comscasis</name>
    <dbReference type="NCBI Taxonomy" id="2681766"/>
    <lineage>
        <taxon>Bacteria</taxon>
        <taxon>Pseudomonadati</taxon>
        <taxon>Bacteroidota</taxon>
        <taxon>Bacteroidia</taxon>
        <taxon>Marinilabiliales</taxon>
        <taxon>Prolixibacteraceae</taxon>
        <taxon>Maribellus</taxon>
    </lineage>
</organism>
<evidence type="ECO:0000313" key="2">
    <source>
        <dbReference type="Proteomes" id="UP000428260"/>
    </source>
</evidence>